<feature type="compositionally biased region" description="Polar residues" evidence="1">
    <location>
        <begin position="77"/>
        <end position="91"/>
    </location>
</feature>
<accession>A0A3M7SUN9</accession>
<evidence type="ECO:0000313" key="2">
    <source>
        <dbReference type="EMBL" id="RNA39476.1"/>
    </source>
</evidence>
<keyword evidence="3" id="KW-1185">Reference proteome</keyword>
<dbReference type="OrthoDB" id="10604515at2759"/>
<comment type="caution">
    <text evidence="2">The sequence shown here is derived from an EMBL/GenBank/DDBJ whole genome shotgun (WGS) entry which is preliminary data.</text>
</comment>
<evidence type="ECO:0000256" key="1">
    <source>
        <dbReference type="SAM" id="MobiDB-lite"/>
    </source>
</evidence>
<proteinExistence type="predicted"/>
<dbReference type="EMBL" id="REGN01000748">
    <property type="protein sequence ID" value="RNA39476.1"/>
    <property type="molecule type" value="Genomic_DNA"/>
</dbReference>
<protein>
    <submittedName>
        <fullName evidence="2">Uncharacterized protein</fullName>
    </submittedName>
</protein>
<evidence type="ECO:0000313" key="3">
    <source>
        <dbReference type="Proteomes" id="UP000276133"/>
    </source>
</evidence>
<sequence>MPRKVKTMSIDFEYLSHIQIWKQFRFIHLFPIRRARYVVSNSVFSRTGDFNSSRVWFTENSESRPPDYNIVKLDPKTPNSSDYLPPYTNIN</sequence>
<reference evidence="2 3" key="1">
    <citation type="journal article" date="2018" name="Sci. Rep.">
        <title>Genomic signatures of local adaptation to the degree of environmental predictability in rotifers.</title>
        <authorList>
            <person name="Franch-Gras L."/>
            <person name="Hahn C."/>
            <person name="Garcia-Roger E.M."/>
            <person name="Carmona M.J."/>
            <person name="Serra M."/>
            <person name="Gomez A."/>
        </authorList>
    </citation>
    <scope>NUCLEOTIDE SEQUENCE [LARGE SCALE GENOMIC DNA]</scope>
    <source>
        <strain evidence="2">HYR1</strain>
    </source>
</reference>
<gene>
    <name evidence="2" type="ORF">BpHYR1_042342</name>
</gene>
<dbReference type="AlphaFoldDB" id="A0A3M7SUN9"/>
<organism evidence="2 3">
    <name type="scientific">Brachionus plicatilis</name>
    <name type="common">Marine rotifer</name>
    <name type="synonym">Brachionus muelleri</name>
    <dbReference type="NCBI Taxonomy" id="10195"/>
    <lineage>
        <taxon>Eukaryota</taxon>
        <taxon>Metazoa</taxon>
        <taxon>Spiralia</taxon>
        <taxon>Gnathifera</taxon>
        <taxon>Rotifera</taxon>
        <taxon>Eurotatoria</taxon>
        <taxon>Monogononta</taxon>
        <taxon>Pseudotrocha</taxon>
        <taxon>Ploima</taxon>
        <taxon>Brachionidae</taxon>
        <taxon>Brachionus</taxon>
    </lineage>
</organism>
<dbReference type="Proteomes" id="UP000276133">
    <property type="component" value="Unassembled WGS sequence"/>
</dbReference>
<name>A0A3M7SUN9_BRAPC</name>
<feature type="region of interest" description="Disordered" evidence="1">
    <location>
        <begin position="68"/>
        <end position="91"/>
    </location>
</feature>